<evidence type="ECO:0000256" key="2">
    <source>
        <dbReference type="ARBA" id="ARBA00006436"/>
    </source>
</evidence>
<dbReference type="Pfam" id="PF03981">
    <property type="entry name" value="Ubiq_cyt_C_chap"/>
    <property type="match status" value="1"/>
</dbReference>
<dbReference type="PANTHER" id="PTHR12184:SF1">
    <property type="entry name" value="UBIQUINOL-CYTOCHROME-C REDUCTASE COMPLEX ASSEMBLY FACTOR 1"/>
    <property type="match status" value="1"/>
</dbReference>
<keyword evidence="5" id="KW-1185">Reference proteome</keyword>
<evidence type="ECO:0000256" key="1">
    <source>
        <dbReference type="ARBA" id="ARBA00006407"/>
    </source>
</evidence>
<dbReference type="Proteomes" id="UP001143486">
    <property type="component" value="Unassembled WGS sequence"/>
</dbReference>
<gene>
    <name evidence="4" type="ORF">GCM10017621_18190</name>
</gene>
<dbReference type="AlphaFoldDB" id="A0A9W6INP3"/>
<reference evidence="4" key="2">
    <citation type="submission" date="2023-01" db="EMBL/GenBank/DDBJ databases">
        <authorList>
            <person name="Sun Q."/>
            <person name="Evtushenko L."/>
        </authorList>
    </citation>
    <scope>NUCLEOTIDE SEQUENCE</scope>
    <source>
        <strain evidence="4">VKM B-1513</strain>
    </source>
</reference>
<dbReference type="InterPro" id="IPR021150">
    <property type="entry name" value="Ubiq_cyt_c_chap"/>
</dbReference>
<protein>
    <submittedName>
        <fullName evidence="4">Ubiquinol-cytochrome c reductase</fullName>
    </submittedName>
</protein>
<evidence type="ECO:0000313" key="4">
    <source>
        <dbReference type="EMBL" id="GLK52311.1"/>
    </source>
</evidence>
<feature type="domain" description="Ubiquinol-cytochrome c chaperone" evidence="3">
    <location>
        <begin position="75"/>
        <end position="211"/>
    </location>
</feature>
<dbReference type="PANTHER" id="PTHR12184">
    <property type="entry name" value="UBIQUINOL-CYTOCHROME C REDUCTASE COMPLEX ASSEMBLY FACTOR 1 FAMILY MEMBER"/>
    <property type="match status" value="1"/>
</dbReference>
<comment type="caution">
    <text evidence="4">The sequence shown here is derived from an EMBL/GenBank/DDBJ whole genome shotgun (WGS) entry which is preliminary data.</text>
</comment>
<proteinExistence type="inferred from homology"/>
<evidence type="ECO:0000313" key="5">
    <source>
        <dbReference type="Proteomes" id="UP001143486"/>
    </source>
</evidence>
<name>A0A9W6INP3_9PROT</name>
<comment type="similarity">
    <text evidence="2">Belongs to the UPF0174 family.</text>
</comment>
<sequence>MDFKTPWRTTGRHIAALLPCLDLTKGELSFKRELMGARNRMLRRLFAPKPEKQTAQTLYRAIVDAARQPALYGEAGVADTLEGRFELVVLHTALAILELRTSQDEKAKAVSQALFDVMFDDFDAAMRELGVGDSAVGKKIRFMAEGFYGRAQALQTALEAEDEGRELQQVLARNLLGLETPDARAERLALYVNSAAAALRGQGAEPLVAGERPAFPAA</sequence>
<comment type="similarity">
    <text evidence="1">Belongs to the CBP3 family.</text>
</comment>
<dbReference type="InterPro" id="IPR007129">
    <property type="entry name" value="Ubiqinol_cyt_c_chaperone_CPB3"/>
</dbReference>
<reference evidence="4" key="1">
    <citation type="journal article" date="2014" name="Int. J. Syst. Evol. Microbiol.">
        <title>Complete genome sequence of Corynebacterium casei LMG S-19264T (=DSM 44701T), isolated from a smear-ripened cheese.</title>
        <authorList>
            <consortium name="US DOE Joint Genome Institute (JGI-PGF)"/>
            <person name="Walter F."/>
            <person name="Albersmeier A."/>
            <person name="Kalinowski J."/>
            <person name="Ruckert C."/>
        </authorList>
    </citation>
    <scope>NUCLEOTIDE SEQUENCE</scope>
    <source>
        <strain evidence="4">VKM B-1513</strain>
    </source>
</reference>
<evidence type="ECO:0000259" key="3">
    <source>
        <dbReference type="Pfam" id="PF03981"/>
    </source>
</evidence>
<accession>A0A9W6INP3</accession>
<dbReference type="EMBL" id="BSFE01000004">
    <property type="protein sequence ID" value="GLK52311.1"/>
    <property type="molecule type" value="Genomic_DNA"/>
</dbReference>
<organism evidence="4 5">
    <name type="scientific">Maricaulis virginensis</name>
    <dbReference type="NCBI Taxonomy" id="144022"/>
    <lineage>
        <taxon>Bacteria</taxon>
        <taxon>Pseudomonadati</taxon>
        <taxon>Pseudomonadota</taxon>
        <taxon>Alphaproteobacteria</taxon>
        <taxon>Maricaulales</taxon>
        <taxon>Maricaulaceae</taxon>
        <taxon>Maricaulis</taxon>
    </lineage>
</organism>